<evidence type="ECO:0000313" key="5">
    <source>
        <dbReference type="EMBL" id="KAL0916128.1"/>
    </source>
</evidence>
<feature type="domain" description="RRM" evidence="4">
    <location>
        <begin position="127"/>
        <end position="229"/>
    </location>
</feature>
<comment type="caution">
    <text evidence="5">The sequence shown here is derived from an EMBL/GenBank/DDBJ whole genome shotgun (WGS) entry which is preliminary data.</text>
</comment>
<dbReference type="InterPro" id="IPR050886">
    <property type="entry name" value="RNA-binding_reg"/>
</dbReference>
<dbReference type="Pfam" id="PF00076">
    <property type="entry name" value="RRM_1"/>
    <property type="match status" value="1"/>
</dbReference>
<dbReference type="PROSITE" id="PS50102">
    <property type="entry name" value="RRM"/>
    <property type="match status" value="1"/>
</dbReference>
<dbReference type="Gene3D" id="3.30.70.330">
    <property type="match status" value="1"/>
</dbReference>
<evidence type="ECO:0000256" key="3">
    <source>
        <dbReference type="SAM" id="MobiDB-lite"/>
    </source>
</evidence>
<sequence length="434" mass="46263">MARKRRELPPHVIEVKLEEEQPPSGPSDSEDEISPEEEEEDDDEDEDEDEEDDDDEDEDASEEDELEENNEVEDEEEEDFSSKESIRKLLEPFGKNQLIEIFKEAVVKNPSLLSRIANEAETDTVHRKIFVHGLSWDATSETLAAAFYPFGEIEDCRVITSQPTGRCQGYGFVVLRTRAAAQRALKEPLKMIGGRLAKCKLAYLGPTAVAGQASSDITGRKLYIGHVGSNVNPERLLAFFSKFGEIELGPLGSDPATGSSVAMHYLSTRRWKGTNKNDNTQIAPVVTTETVPTGMKANDFALSYASAAALMGQNLAPGPTTVIRPNVGVGLLNPVAGLSPALSGGVAGVSHQPYTVGGAGIPPQSYVIGPVGSASRGSGISVNSISPSVIGNYGSLAAVHGLGAYQNSAPSAATRPQTGIGSWGGSRMAPFYGQ</sequence>
<dbReference type="InterPro" id="IPR012677">
    <property type="entry name" value="Nucleotide-bd_a/b_plait_sf"/>
</dbReference>
<name>A0ABD0UTG5_DENTH</name>
<accession>A0ABD0UTG5</accession>
<feature type="region of interest" description="Disordered" evidence="3">
    <location>
        <begin position="1"/>
        <end position="84"/>
    </location>
</feature>
<evidence type="ECO:0000259" key="4">
    <source>
        <dbReference type="PROSITE" id="PS50102"/>
    </source>
</evidence>
<dbReference type="SMART" id="SM00360">
    <property type="entry name" value="RRM"/>
    <property type="match status" value="1"/>
</dbReference>
<dbReference type="InterPro" id="IPR035979">
    <property type="entry name" value="RBD_domain_sf"/>
</dbReference>
<reference evidence="5 6" key="1">
    <citation type="journal article" date="2024" name="Plant Biotechnol. J.">
        <title>Dendrobium thyrsiflorum genome and its molecular insights into genes involved in important horticultural traits.</title>
        <authorList>
            <person name="Chen B."/>
            <person name="Wang J.Y."/>
            <person name="Zheng P.J."/>
            <person name="Li K.L."/>
            <person name="Liang Y.M."/>
            <person name="Chen X.F."/>
            <person name="Zhang C."/>
            <person name="Zhao X."/>
            <person name="He X."/>
            <person name="Zhang G.Q."/>
            <person name="Liu Z.J."/>
            <person name="Xu Q."/>
        </authorList>
    </citation>
    <scope>NUCLEOTIDE SEQUENCE [LARGE SCALE GENOMIC DNA]</scope>
    <source>
        <strain evidence="5">GZMU011</strain>
    </source>
</reference>
<dbReference type="EMBL" id="JANQDX010000011">
    <property type="protein sequence ID" value="KAL0916128.1"/>
    <property type="molecule type" value="Genomic_DNA"/>
</dbReference>
<dbReference type="AlphaFoldDB" id="A0ABD0UTG5"/>
<keyword evidence="1 2" id="KW-0694">RNA-binding</keyword>
<dbReference type="SUPFAM" id="SSF54928">
    <property type="entry name" value="RNA-binding domain, RBD"/>
    <property type="match status" value="1"/>
</dbReference>
<keyword evidence="6" id="KW-1185">Reference proteome</keyword>
<feature type="compositionally biased region" description="Acidic residues" evidence="3">
    <location>
        <begin position="28"/>
        <end position="79"/>
    </location>
</feature>
<feature type="compositionally biased region" description="Basic and acidic residues" evidence="3">
    <location>
        <begin position="7"/>
        <end position="19"/>
    </location>
</feature>
<evidence type="ECO:0000256" key="1">
    <source>
        <dbReference type="ARBA" id="ARBA00022884"/>
    </source>
</evidence>
<gene>
    <name evidence="5" type="ORF">M5K25_013612</name>
</gene>
<dbReference type="PANTHER" id="PTHR48024">
    <property type="entry name" value="GEO13361P1-RELATED"/>
    <property type="match status" value="1"/>
</dbReference>
<organism evidence="5 6">
    <name type="scientific">Dendrobium thyrsiflorum</name>
    <name type="common">Pinecone-like raceme dendrobium</name>
    <name type="synonym">Orchid</name>
    <dbReference type="NCBI Taxonomy" id="117978"/>
    <lineage>
        <taxon>Eukaryota</taxon>
        <taxon>Viridiplantae</taxon>
        <taxon>Streptophyta</taxon>
        <taxon>Embryophyta</taxon>
        <taxon>Tracheophyta</taxon>
        <taxon>Spermatophyta</taxon>
        <taxon>Magnoliopsida</taxon>
        <taxon>Liliopsida</taxon>
        <taxon>Asparagales</taxon>
        <taxon>Orchidaceae</taxon>
        <taxon>Epidendroideae</taxon>
        <taxon>Malaxideae</taxon>
        <taxon>Dendrobiinae</taxon>
        <taxon>Dendrobium</taxon>
    </lineage>
</organism>
<protein>
    <recommendedName>
        <fullName evidence="4">RRM domain-containing protein</fullName>
    </recommendedName>
</protein>
<dbReference type="PANTHER" id="PTHR48024:SF9">
    <property type="entry name" value="UBP1-ASSOCIATED PROTEINS 1A-RELATED"/>
    <property type="match status" value="1"/>
</dbReference>
<evidence type="ECO:0000256" key="2">
    <source>
        <dbReference type="PROSITE-ProRule" id="PRU00176"/>
    </source>
</evidence>
<proteinExistence type="predicted"/>
<dbReference type="InterPro" id="IPR000504">
    <property type="entry name" value="RRM_dom"/>
</dbReference>
<dbReference type="GO" id="GO:0003723">
    <property type="term" value="F:RNA binding"/>
    <property type="evidence" value="ECO:0007669"/>
    <property type="project" value="UniProtKB-UniRule"/>
</dbReference>
<evidence type="ECO:0000313" key="6">
    <source>
        <dbReference type="Proteomes" id="UP001552299"/>
    </source>
</evidence>
<dbReference type="Proteomes" id="UP001552299">
    <property type="component" value="Unassembled WGS sequence"/>
</dbReference>